<evidence type="ECO:0000256" key="1">
    <source>
        <dbReference type="ARBA" id="ARBA00004613"/>
    </source>
</evidence>
<name>A0AAU9TCT3_EUPED</name>
<evidence type="ECO:0000313" key="7">
    <source>
        <dbReference type="Proteomes" id="UP001153954"/>
    </source>
</evidence>
<feature type="compositionally biased region" description="Pro residues" evidence="4">
    <location>
        <begin position="32"/>
        <end position="42"/>
    </location>
</feature>
<feature type="compositionally biased region" description="Polar residues" evidence="4">
    <location>
        <begin position="59"/>
        <end position="68"/>
    </location>
</feature>
<keyword evidence="7" id="KW-1185">Reference proteome</keyword>
<dbReference type="EMBL" id="CAKOGL010000003">
    <property type="protein sequence ID" value="CAH2084901.1"/>
    <property type="molecule type" value="Genomic_DNA"/>
</dbReference>
<feature type="compositionally biased region" description="Low complexity" evidence="4">
    <location>
        <begin position="48"/>
        <end position="58"/>
    </location>
</feature>
<evidence type="ECO:0000256" key="4">
    <source>
        <dbReference type="SAM" id="MobiDB-lite"/>
    </source>
</evidence>
<accession>A0AAU9TCT3</accession>
<proteinExistence type="predicted"/>
<feature type="domain" description="Kazal-like" evidence="5">
    <location>
        <begin position="69"/>
        <end position="122"/>
    </location>
</feature>
<protein>
    <recommendedName>
        <fullName evidence="5">Kazal-like domain-containing protein</fullName>
    </recommendedName>
</protein>
<dbReference type="Gene3D" id="3.30.60.30">
    <property type="match status" value="1"/>
</dbReference>
<comment type="caution">
    <text evidence="6">The sequence shown here is derived from an EMBL/GenBank/DDBJ whole genome shotgun (WGS) entry which is preliminary data.</text>
</comment>
<dbReference type="GO" id="GO:0005576">
    <property type="term" value="C:extracellular region"/>
    <property type="evidence" value="ECO:0007669"/>
    <property type="project" value="UniProtKB-SubCell"/>
</dbReference>
<dbReference type="AlphaFoldDB" id="A0AAU9TCT3"/>
<organism evidence="6 7">
    <name type="scientific">Euphydryas editha</name>
    <name type="common">Edith's checkerspot</name>
    <dbReference type="NCBI Taxonomy" id="104508"/>
    <lineage>
        <taxon>Eukaryota</taxon>
        <taxon>Metazoa</taxon>
        <taxon>Ecdysozoa</taxon>
        <taxon>Arthropoda</taxon>
        <taxon>Hexapoda</taxon>
        <taxon>Insecta</taxon>
        <taxon>Pterygota</taxon>
        <taxon>Neoptera</taxon>
        <taxon>Endopterygota</taxon>
        <taxon>Lepidoptera</taxon>
        <taxon>Glossata</taxon>
        <taxon>Ditrysia</taxon>
        <taxon>Papilionoidea</taxon>
        <taxon>Nymphalidae</taxon>
        <taxon>Nymphalinae</taxon>
        <taxon>Euphydryas</taxon>
    </lineage>
</organism>
<keyword evidence="3" id="KW-1015">Disulfide bond</keyword>
<evidence type="ECO:0000313" key="6">
    <source>
        <dbReference type="EMBL" id="CAH2084901.1"/>
    </source>
</evidence>
<dbReference type="SUPFAM" id="SSF100895">
    <property type="entry name" value="Kazal-type serine protease inhibitors"/>
    <property type="match status" value="1"/>
</dbReference>
<dbReference type="InterPro" id="IPR039932">
    <property type="entry name" value="Spink4-like"/>
</dbReference>
<dbReference type="GO" id="GO:0004867">
    <property type="term" value="F:serine-type endopeptidase inhibitor activity"/>
    <property type="evidence" value="ECO:0007669"/>
    <property type="project" value="InterPro"/>
</dbReference>
<feature type="region of interest" description="Disordered" evidence="4">
    <location>
        <begin position="18"/>
        <end position="68"/>
    </location>
</feature>
<gene>
    <name evidence="6" type="ORF">EEDITHA_LOCUS1431</name>
</gene>
<dbReference type="SMART" id="SM00280">
    <property type="entry name" value="KAZAL"/>
    <property type="match status" value="1"/>
</dbReference>
<evidence type="ECO:0000256" key="3">
    <source>
        <dbReference type="ARBA" id="ARBA00023157"/>
    </source>
</evidence>
<dbReference type="Pfam" id="PF00050">
    <property type="entry name" value="Kazal_1"/>
    <property type="match status" value="1"/>
</dbReference>
<dbReference type="Proteomes" id="UP001153954">
    <property type="component" value="Unassembled WGS sequence"/>
</dbReference>
<comment type="subcellular location">
    <subcellularLocation>
        <location evidence="1">Secreted</location>
    </subcellularLocation>
</comment>
<dbReference type="PANTHER" id="PTHR21179">
    <property type="entry name" value="SERINE-TYPE ENDOPEPTIDASE INHIBITOR"/>
    <property type="match status" value="1"/>
</dbReference>
<keyword evidence="2" id="KW-0964">Secreted</keyword>
<evidence type="ECO:0000256" key="2">
    <source>
        <dbReference type="ARBA" id="ARBA00022525"/>
    </source>
</evidence>
<dbReference type="InterPro" id="IPR036058">
    <property type="entry name" value="Kazal_dom_sf"/>
</dbReference>
<reference evidence="6" key="1">
    <citation type="submission" date="2022-03" db="EMBL/GenBank/DDBJ databases">
        <authorList>
            <person name="Tunstrom K."/>
        </authorList>
    </citation>
    <scope>NUCLEOTIDE SEQUENCE</scope>
</reference>
<sequence>MSYRHKRQIEEENDLDDRYGWTWNKPRRLPPRRPNFPTPGPLPVRQSTTTTTTTTTTTANPNANGNQVSAGVSECRRICPVTSEYNPVCGTNGVTYDNPSRLFCDQSCGVSVSLLRSSRCPAATLAPTA</sequence>
<dbReference type="InterPro" id="IPR002350">
    <property type="entry name" value="Kazal_dom"/>
</dbReference>
<dbReference type="PANTHER" id="PTHR21179:SF0">
    <property type="entry name" value="SERINE PROTEASE INHIBITOR KAZAL-TYPE 4"/>
    <property type="match status" value="1"/>
</dbReference>
<evidence type="ECO:0000259" key="5">
    <source>
        <dbReference type="PROSITE" id="PS51465"/>
    </source>
</evidence>
<dbReference type="PROSITE" id="PS51465">
    <property type="entry name" value="KAZAL_2"/>
    <property type="match status" value="1"/>
</dbReference>